<reference evidence="1" key="1">
    <citation type="submission" date="2019-09" db="EMBL/GenBank/DDBJ databases">
        <title>Characterisation of the sponge microbiome using genome-centric metagenomics.</title>
        <authorList>
            <person name="Engelberts J.P."/>
            <person name="Robbins S.J."/>
            <person name="De Goeij J.M."/>
            <person name="Aranda M."/>
            <person name="Bell S.C."/>
            <person name="Webster N.S."/>
        </authorList>
    </citation>
    <scope>NUCLEOTIDE SEQUENCE</scope>
    <source>
        <strain evidence="1">SB0662_bin_9</strain>
    </source>
</reference>
<dbReference type="Pfam" id="PF05721">
    <property type="entry name" value="PhyH"/>
    <property type="match status" value="1"/>
</dbReference>
<dbReference type="SUPFAM" id="SSF51197">
    <property type="entry name" value="Clavaminate synthase-like"/>
    <property type="match status" value="1"/>
</dbReference>
<accession>A0A6B1DSD4</accession>
<keyword evidence="1" id="KW-0223">Dioxygenase</keyword>
<sequence>MLTHDCPATLTDTEVLEFCKNGYLMLPGVVGEEINQRTLAYTNANTSHEPTEIIQEPWFRDEVLLNPAVAGAVRSLLGAHFALPNLMSSHRMETPAPAQGWHRDGGSHYTHELHYLQVFYLPQTCTDDMGPTEVLPGSHFLFATSPTMGHYGAIQGMVKTSAPAGSVFLTVYSIWHRRGASRIPSVRQLLKYNYWRTTPPTRDWRIETDFDLANAPYHLSGPPTFRPQFRDSRDSARMFFWLCGMDDKFRTMGGQGWPMPAKFEERPYGYPLAPERV</sequence>
<name>A0A6B1DSD4_9CHLR</name>
<keyword evidence="1" id="KW-0560">Oxidoreductase</keyword>
<dbReference type="InterPro" id="IPR008775">
    <property type="entry name" value="Phytyl_CoA_dOase-like"/>
</dbReference>
<dbReference type="GO" id="GO:0016706">
    <property type="term" value="F:2-oxoglutarate-dependent dioxygenase activity"/>
    <property type="evidence" value="ECO:0007669"/>
    <property type="project" value="UniProtKB-ARBA"/>
</dbReference>
<organism evidence="1">
    <name type="scientific">Caldilineaceae bacterium SB0662_bin_9</name>
    <dbReference type="NCBI Taxonomy" id="2605258"/>
    <lineage>
        <taxon>Bacteria</taxon>
        <taxon>Bacillati</taxon>
        <taxon>Chloroflexota</taxon>
        <taxon>Caldilineae</taxon>
        <taxon>Caldilineales</taxon>
        <taxon>Caldilineaceae</taxon>
    </lineage>
</organism>
<comment type="caution">
    <text evidence="1">The sequence shown here is derived from an EMBL/GenBank/DDBJ whole genome shotgun (WGS) entry which is preliminary data.</text>
</comment>
<dbReference type="EMBL" id="VXPY01000069">
    <property type="protein sequence ID" value="MYD90619.1"/>
    <property type="molecule type" value="Genomic_DNA"/>
</dbReference>
<gene>
    <name evidence="1" type="ORF">F4Y08_09840</name>
</gene>
<evidence type="ECO:0000313" key="1">
    <source>
        <dbReference type="EMBL" id="MYD90619.1"/>
    </source>
</evidence>
<dbReference type="AlphaFoldDB" id="A0A6B1DSD4"/>
<proteinExistence type="predicted"/>
<protein>
    <submittedName>
        <fullName evidence="1">Phytanoyl-CoA dioxygenase family protein</fullName>
    </submittedName>
</protein>
<dbReference type="Gene3D" id="2.60.120.620">
    <property type="entry name" value="q2cbj1_9rhob like domain"/>
    <property type="match status" value="1"/>
</dbReference>